<proteinExistence type="predicted"/>
<dbReference type="EMBL" id="NOUV01000006">
    <property type="protein sequence ID" value="PDX87598.1"/>
    <property type="molecule type" value="Genomic_DNA"/>
</dbReference>
<keyword evidence="3" id="KW-1133">Transmembrane helix</keyword>
<feature type="region of interest" description="Disordered" evidence="2">
    <location>
        <begin position="87"/>
        <end position="107"/>
    </location>
</feature>
<evidence type="ECO:0000256" key="3">
    <source>
        <dbReference type="SAM" id="Phobius"/>
    </source>
</evidence>
<keyword evidence="3" id="KW-0812">Transmembrane</keyword>
<protein>
    <recommendedName>
        <fullName evidence="6">Capsular polysaccharide biosynthesis protein</fullName>
    </recommendedName>
</protein>
<organism evidence="4 5">
    <name type="scientific">Faecalibacterium prausnitzii</name>
    <dbReference type="NCBI Taxonomy" id="853"/>
    <lineage>
        <taxon>Bacteria</taxon>
        <taxon>Bacillati</taxon>
        <taxon>Bacillota</taxon>
        <taxon>Clostridia</taxon>
        <taxon>Eubacteriales</taxon>
        <taxon>Oscillospiraceae</taxon>
        <taxon>Faecalibacterium</taxon>
    </lineage>
</organism>
<name>A0A2A7B8F5_9FIRM</name>
<feature type="transmembrane region" description="Helical" evidence="3">
    <location>
        <begin position="319"/>
        <end position="346"/>
    </location>
</feature>
<dbReference type="OrthoDB" id="1863814at2"/>
<dbReference type="PANTHER" id="PTHR32309">
    <property type="entry name" value="TYROSINE-PROTEIN KINASE"/>
    <property type="match status" value="1"/>
</dbReference>
<evidence type="ECO:0000313" key="5">
    <source>
        <dbReference type="Proteomes" id="UP000220904"/>
    </source>
</evidence>
<reference evidence="4 5" key="1">
    <citation type="journal article" date="2017" name="Front. Microbiol.">
        <title>New Insights into the Diversity of the Genus Faecalibacterium.</title>
        <authorList>
            <person name="Benevides L."/>
            <person name="Burman S."/>
            <person name="Martin R."/>
            <person name="Robert V."/>
            <person name="Thomas M."/>
            <person name="Miquel S."/>
            <person name="Chain F."/>
            <person name="Sokol H."/>
            <person name="Bermudez-Humaran L.G."/>
            <person name="Morrison M."/>
            <person name="Langella P."/>
            <person name="Azevedo V.A."/>
            <person name="Chatel J.M."/>
            <person name="Soares S."/>
        </authorList>
    </citation>
    <scope>NUCLEOTIDE SEQUENCE [LARGE SCALE GENOMIC DNA]</scope>
    <source>
        <strain evidence="4 5">AHMP21</strain>
    </source>
</reference>
<accession>A0A2A7B8F5</accession>
<dbReference type="AlphaFoldDB" id="A0A2A7B8F5"/>
<dbReference type="PANTHER" id="PTHR32309:SF31">
    <property type="entry name" value="CAPSULAR EXOPOLYSACCHARIDE FAMILY"/>
    <property type="match status" value="1"/>
</dbReference>
<evidence type="ECO:0000313" key="4">
    <source>
        <dbReference type="EMBL" id="PDX87598.1"/>
    </source>
</evidence>
<comment type="caution">
    <text evidence="4">The sequence shown here is derived from an EMBL/GenBank/DDBJ whole genome shotgun (WGS) entry which is preliminary data.</text>
</comment>
<evidence type="ECO:0000256" key="1">
    <source>
        <dbReference type="SAM" id="Coils"/>
    </source>
</evidence>
<keyword evidence="3" id="KW-0472">Membrane</keyword>
<keyword evidence="1" id="KW-0175">Coiled coil</keyword>
<evidence type="ECO:0008006" key="6">
    <source>
        <dbReference type="Google" id="ProtNLM"/>
    </source>
</evidence>
<feature type="transmembrane region" description="Helical" evidence="3">
    <location>
        <begin position="27"/>
        <end position="47"/>
    </location>
</feature>
<dbReference type="InterPro" id="IPR050445">
    <property type="entry name" value="Bact_polysacc_biosynth/exp"/>
</dbReference>
<feature type="coiled-coil region" evidence="1">
    <location>
        <begin position="258"/>
        <end position="299"/>
    </location>
</feature>
<evidence type="ECO:0000256" key="2">
    <source>
        <dbReference type="SAM" id="MobiDB-lite"/>
    </source>
</evidence>
<gene>
    <name evidence="4" type="ORF">CHR60_03740</name>
</gene>
<dbReference type="RefSeq" id="WP_097791811.1">
    <property type="nucleotide sequence ID" value="NZ_NOUV01000006.1"/>
</dbReference>
<feature type="compositionally biased region" description="Polar residues" evidence="2">
    <location>
        <begin position="93"/>
        <end position="107"/>
    </location>
</feature>
<dbReference type="Proteomes" id="UP000220904">
    <property type="component" value="Unassembled WGS sequence"/>
</dbReference>
<sequence>MTENQIPYEQEEEINLVSLLFTVLHKYRQMAAAALVCAVLFAGVAVVKNISWNAAVQKAAEEGETAPRTSAQQTYEEDMVEYREAQNKRDTDVQSYNQQLRDNERSQQTVQFNIDNAEEYMEKSVLNSIDPYNVYNARADLYVTTDYKIMPGMDYQNPDYTSSVLSAYTSLLTNHEAISAIAEQFNMEERYMRELVSVWGDNSTRLLSISINAASEEDATAILDAVIARMNGLYETIESTVGHHSITLLSRTSSVTVSTDLRDQQQNTRDNLTSLQNQMTDLQAQHDLLEQNIQKADQDLAALKVPEEPGDGSSSLVKFAVIGFVLGVVLVAGAAVGKFLTVGLVYSAKDLKSTCNLPILGTLAGAAARKAVKLDAKLNKLEGRPDGSRDDETVRLIAATIASRAPKADRILVTGDLPAEQLSALTAQLQAADTLRSRKLTCAESVLVSSTAVLEVNAADAVVLVADCSCSRYSSVNDQKEQIARLGKTVLGCVVYE</sequence>